<dbReference type="InterPro" id="IPR050721">
    <property type="entry name" value="Trk_Ktr_HKT_K-transport"/>
</dbReference>
<evidence type="ECO:0000259" key="2">
    <source>
        <dbReference type="PROSITE" id="PS51202"/>
    </source>
</evidence>
<dbReference type="PANTHER" id="PTHR43833">
    <property type="entry name" value="POTASSIUM CHANNEL PROTEIN 2-RELATED-RELATED"/>
    <property type="match status" value="1"/>
</dbReference>
<dbReference type="Pfam" id="PF02254">
    <property type="entry name" value="TrkA_N"/>
    <property type="match status" value="1"/>
</dbReference>
<reference evidence="3 4" key="1">
    <citation type="submission" date="2019-02" db="EMBL/GenBank/DDBJ databases">
        <title>Genomic Encyclopedia of Type Strains, Phase IV (KMG-IV): sequencing the most valuable type-strain genomes for metagenomic binning, comparative biology and taxonomic classification.</title>
        <authorList>
            <person name="Goeker M."/>
        </authorList>
    </citation>
    <scope>NUCLEOTIDE SEQUENCE [LARGE SCALE GENOMIC DNA]</scope>
    <source>
        <strain evidence="3 4">DSM 29486</strain>
    </source>
</reference>
<dbReference type="AlphaFoldDB" id="A0A4Q7PND3"/>
<gene>
    <name evidence="3" type="ORF">EV209_0588</name>
</gene>
<sequence length="215" mass="23347">MTRKAFGIFGLGDFGKSVAVTLAKNGAEVMAVDIREDKVQEVADHVTMAVRADVTDPDAMKALGIHNLDAVVISSGANLETSIMATIIAKESGVPYVMAKARSELHATVLRKLGVDEIIFPEKAMGERVAKSFLSGNFIDIIELSSKFSMVEILAPQGWAGKTLRELDLRKKGLNVIARKNGDEVEMQLDPDRTLSAEDKFILVGDNNALERLYA</sequence>
<feature type="domain" description="RCK C-terminal" evidence="2">
    <location>
        <begin position="136"/>
        <end position="215"/>
    </location>
</feature>
<dbReference type="InterPro" id="IPR003148">
    <property type="entry name" value="RCK_N"/>
</dbReference>
<dbReference type="InterPro" id="IPR006037">
    <property type="entry name" value="RCK_C"/>
</dbReference>
<evidence type="ECO:0000313" key="3">
    <source>
        <dbReference type="EMBL" id="RZT02469.1"/>
    </source>
</evidence>
<evidence type="ECO:0000259" key="1">
    <source>
        <dbReference type="PROSITE" id="PS51201"/>
    </source>
</evidence>
<dbReference type="InterPro" id="IPR036721">
    <property type="entry name" value="RCK_C_sf"/>
</dbReference>
<dbReference type="SUPFAM" id="SSF51735">
    <property type="entry name" value="NAD(P)-binding Rossmann-fold domains"/>
    <property type="match status" value="1"/>
</dbReference>
<dbReference type="Gene3D" id="3.30.70.1450">
    <property type="entry name" value="Regulator of K+ conductance, C-terminal domain"/>
    <property type="match status" value="1"/>
</dbReference>
<dbReference type="Pfam" id="PF02080">
    <property type="entry name" value="TrkA_C"/>
    <property type="match status" value="1"/>
</dbReference>
<evidence type="ECO:0000313" key="4">
    <source>
        <dbReference type="Proteomes" id="UP000292927"/>
    </source>
</evidence>
<keyword evidence="4" id="KW-1185">Reference proteome</keyword>
<dbReference type="RefSeq" id="WP_130432877.1">
    <property type="nucleotide sequence ID" value="NZ_SGXF01000001.1"/>
</dbReference>
<name>A0A4Q7PND3_9FIRM</name>
<dbReference type="EMBL" id="SGXF01000001">
    <property type="protein sequence ID" value="RZT02469.1"/>
    <property type="molecule type" value="Genomic_DNA"/>
</dbReference>
<accession>A0A4Q7PND3</accession>
<protein>
    <submittedName>
        <fullName evidence="3">Trk system potassium uptake protein TrkA</fullName>
    </submittedName>
</protein>
<proteinExistence type="predicted"/>
<dbReference type="PANTHER" id="PTHR43833:SF7">
    <property type="entry name" value="KTR SYSTEM POTASSIUM UPTAKE PROTEIN C"/>
    <property type="match status" value="1"/>
</dbReference>
<dbReference type="Gene3D" id="3.40.50.720">
    <property type="entry name" value="NAD(P)-binding Rossmann-like Domain"/>
    <property type="match status" value="1"/>
</dbReference>
<feature type="domain" description="RCK N-terminal" evidence="1">
    <location>
        <begin position="3"/>
        <end position="119"/>
    </location>
</feature>
<dbReference type="GO" id="GO:0006813">
    <property type="term" value="P:potassium ion transport"/>
    <property type="evidence" value="ECO:0007669"/>
    <property type="project" value="InterPro"/>
</dbReference>
<comment type="caution">
    <text evidence="3">The sequence shown here is derived from an EMBL/GenBank/DDBJ whole genome shotgun (WGS) entry which is preliminary data.</text>
</comment>
<dbReference type="Proteomes" id="UP000292927">
    <property type="component" value="Unassembled WGS sequence"/>
</dbReference>
<dbReference type="GO" id="GO:0008324">
    <property type="term" value="F:monoatomic cation transmembrane transporter activity"/>
    <property type="evidence" value="ECO:0007669"/>
    <property type="project" value="InterPro"/>
</dbReference>
<dbReference type="PROSITE" id="PS51201">
    <property type="entry name" value="RCK_N"/>
    <property type="match status" value="1"/>
</dbReference>
<dbReference type="SUPFAM" id="SSF116726">
    <property type="entry name" value="TrkA C-terminal domain-like"/>
    <property type="match status" value="1"/>
</dbReference>
<dbReference type="PROSITE" id="PS51202">
    <property type="entry name" value="RCK_C"/>
    <property type="match status" value="1"/>
</dbReference>
<dbReference type="OrthoDB" id="9776294at2"/>
<organism evidence="3 4">
    <name type="scientific">Cuneatibacter caecimuris</name>
    <dbReference type="NCBI Taxonomy" id="1796618"/>
    <lineage>
        <taxon>Bacteria</taxon>
        <taxon>Bacillati</taxon>
        <taxon>Bacillota</taxon>
        <taxon>Clostridia</taxon>
        <taxon>Lachnospirales</taxon>
        <taxon>Lachnospiraceae</taxon>
        <taxon>Cuneatibacter</taxon>
    </lineage>
</organism>
<dbReference type="InterPro" id="IPR036291">
    <property type="entry name" value="NAD(P)-bd_dom_sf"/>
</dbReference>